<dbReference type="SUPFAM" id="SSF63737">
    <property type="entry name" value="Leukotriene A4 hydrolase N-terminal domain"/>
    <property type="match status" value="1"/>
</dbReference>
<feature type="active site" description="Proton donor" evidence="11">
    <location>
        <position position="383"/>
    </location>
</feature>
<dbReference type="InterPro" id="IPR049980">
    <property type="entry name" value="LTA4H_cat"/>
</dbReference>
<keyword evidence="9 14" id="KW-0482">Metalloprotease</keyword>
<feature type="binding site" evidence="12">
    <location>
        <begin position="135"/>
        <end position="137"/>
    </location>
    <ligand>
        <name>a peptide</name>
        <dbReference type="ChEBI" id="CHEBI:60466"/>
    </ligand>
</feature>
<dbReference type="Gene3D" id="1.25.40.320">
    <property type="entry name" value="Peptidase M1, leukotriene A4 hydrolase/aminopeptidase C-terminal domain"/>
    <property type="match status" value="1"/>
</dbReference>
<keyword evidence="4 14" id="KW-0963">Cytoplasm</keyword>
<evidence type="ECO:0000256" key="6">
    <source>
        <dbReference type="ARBA" id="ARBA00022723"/>
    </source>
</evidence>
<evidence type="ECO:0000256" key="5">
    <source>
        <dbReference type="ARBA" id="ARBA00022670"/>
    </source>
</evidence>
<dbReference type="GO" id="GO:0005829">
    <property type="term" value="C:cytosol"/>
    <property type="evidence" value="ECO:0007669"/>
    <property type="project" value="TreeGrafter"/>
</dbReference>
<dbReference type="Pfam" id="PF01433">
    <property type="entry name" value="Peptidase_M1"/>
    <property type="match status" value="1"/>
</dbReference>
<name>A0AAE0X5L0_9PEZI</name>
<dbReference type="FunFam" id="3.30.2010.30:FF:000001">
    <property type="entry name" value="Leukotriene A(4) hydrolase"/>
    <property type="match status" value="1"/>
</dbReference>
<dbReference type="InterPro" id="IPR038502">
    <property type="entry name" value="M1_LTA-4_hydro/amino_C_sf"/>
</dbReference>
<feature type="binding site" evidence="13">
    <location>
        <position position="317"/>
    </location>
    <ligand>
        <name>Zn(2+)</name>
        <dbReference type="ChEBI" id="CHEBI:29105"/>
        <note>catalytic</note>
    </ligand>
</feature>
<keyword evidence="7 14" id="KW-0378">Hydrolase</keyword>
<evidence type="ECO:0000256" key="11">
    <source>
        <dbReference type="PIRSR" id="PIRSR612777-1"/>
    </source>
</evidence>
<dbReference type="GO" id="GO:0005634">
    <property type="term" value="C:nucleus"/>
    <property type="evidence" value="ECO:0007669"/>
    <property type="project" value="UniProtKB-SubCell"/>
</dbReference>
<dbReference type="Proteomes" id="UP001270362">
    <property type="component" value="Unassembled WGS sequence"/>
</dbReference>
<comment type="caution">
    <text evidence="16">The sequence shown here is derived from an EMBL/GenBank/DDBJ whole genome shotgun (WGS) entry which is preliminary data.</text>
</comment>
<dbReference type="SUPFAM" id="SSF48371">
    <property type="entry name" value="ARM repeat"/>
    <property type="match status" value="1"/>
</dbReference>
<dbReference type="InterPro" id="IPR034015">
    <property type="entry name" value="M1_LTA4H"/>
</dbReference>
<dbReference type="GO" id="GO:0006508">
    <property type="term" value="P:proteolysis"/>
    <property type="evidence" value="ECO:0007669"/>
    <property type="project" value="UniProtKB-KW"/>
</dbReference>
<dbReference type="GO" id="GO:0004301">
    <property type="term" value="F:epoxide hydrolase activity"/>
    <property type="evidence" value="ECO:0007669"/>
    <property type="project" value="UniProtKB-EC"/>
</dbReference>
<dbReference type="SMART" id="SM01263">
    <property type="entry name" value="Leuk-A4-hydro_C"/>
    <property type="match status" value="1"/>
</dbReference>
<comment type="catalytic activity">
    <reaction evidence="14">
        <text>an epoxide + H2O = an ethanediol</text>
        <dbReference type="Rhea" id="RHEA:19037"/>
        <dbReference type="ChEBI" id="CHEBI:15377"/>
        <dbReference type="ChEBI" id="CHEBI:32955"/>
        <dbReference type="ChEBI" id="CHEBI:140594"/>
        <dbReference type="EC" id="3.3.2.10"/>
    </reaction>
</comment>
<dbReference type="InterPro" id="IPR045357">
    <property type="entry name" value="Aminopeptidase_N-like_N"/>
</dbReference>
<dbReference type="InterPro" id="IPR014782">
    <property type="entry name" value="Peptidase_M1_dom"/>
</dbReference>
<evidence type="ECO:0000256" key="12">
    <source>
        <dbReference type="PIRSR" id="PIRSR612777-2"/>
    </source>
</evidence>
<dbReference type="FunFam" id="1.25.40.320:FF:000001">
    <property type="entry name" value="Leukotriene A(4) hydrolase"/>
    <property type="match status" value="1"/>
</dbReference>
<keyword evidence="17" id="KW-1185">Reference proteome</keyword>
<dbReference type="GO" id="GO:0008270">
    <property type="term" value="F:zinc ion binding"/>
    <property type="evidence" value="ECO:0007669"/>
    <property type="project" value="InterPro"/>
</dbReference>
<evidence type="ECO:0000313" key="17">
    <source>
        <dbReference type="Proteomes" id="UP001270362"/>
    </source>
</evidence>
<dbReference type="InterPro" id="IPR016024">
    <property type="entry name" value="ARM-type_fold"/>
</dbReference>
<evidence type="ECO:0000256" key="3">
    <source>
        <dbReference type="ARBA" id="ARBA00010136"/>
    </source>
</evidence>
<dbReference type="InterPro" id="IPR042097">
    <property type="entry name" value="Aminopeptidase_N-like_N_sf"/>
</dbReference>
<dbReference type="CDD" id="cd09599">
    <property type="entry name" value="M1_LTA4H"/>
    <property type="match status" value="1"/>
</dbReference>
<evidence type="ECO:0000256" key="7">
    <source>
        <dbReference type="ARBA" id="ARBA00022801"/>
    </source>
</evidence>
<reference evidence="16" key="1">
    <citation type="journal article" date="2023" name="Mol. Phylogenet. Evol.">
        <title>Genome-scale phylogeny and comparative genomics of the fungal order Sordariales.</title>
        <authorList>
            <person name="Hensen N."/>
            <person name="Bonometti L."/>
            <person name="Westerberg I."/>
            <person name="Brannstrom I.O."/>
            <person name="Guillou S."/>
            <person name="Cros-Aarteil S."/>
            <person name="Calhoun S."/>
            <person name="Haridas S."/>
            <person name="Kuo A."/>
            <person name="Mondo S."/>
            <person name="Pangilinan J."/>
            <person name="Riley R."/>
            <person name="LaButti K."/>
            <person name="Andreopoulos B."/>
            <person name="Lipzen A."/>
            <person name="Chen C."/>
            <person name="Yan M."/>
            <person name="Daum C."/>
            <person name="Ng V."/>
            <person name="Clum A."/>
            <person name="Steindorff A."/>
            <person name="Ohm R.A."/>
            <person name="Martin F."/>
            <person name="Silar P."/>
            <person name="Natvig D.O."/>
            <person name="Lalanne C."/>
            <person name="Gautier V."/>
            <person name="Ament-Velasquez S.L."/>
            <person name="Kruys A."/>
            <person name="Hutchinson M.I."/>
            <person name="Powell A.J."/>
            <person name="Barry K."/>
            <person name="Miller A.N."/>
            <person name="Grigoriev I.V."/>
            <person name="Debuchy R."/>
            <person name="Gladieux P."/>
            <person name="Hiltunen Thoren M."/>
            <person name="Johannesson H."/>
        </authorList>
    </citation>
    <scope>NUCLEOTIDE SEQUENCE</scope>
    <source>
        <strain evidence="16">CBS 314.62</strain>
    </source>
</reference>
<dbReference type="InterPro" id="IPR027268">
    <property type="entry name" value="Peptidase_M4/M1_CTD_sf"/>
</dbReference>
<comment type="cofactor">
    <cofactor evidence="13 14">
        <name>Zn(2+)</name>
        <dbReference type="ChEBI" id="CHEBI:29105"/>
    </cofactor>
    <text evidence="13 14">Binds 1 zinc ion per subunit.</text>
</comment>
<dbReference type="Pfam" id="PF17900">
    <property type="entry name" value="Peptidase_M1_N"/>
    <property type="match status" value="1"/>
</dbReference>
<evidence type="ECO:0000313" key="16">
    <source>
        <dbReference type="EMBL" id="KAK3685407.1"/>
    </source>
</evidence>
<evidence type="ECO:0000256" key="9">
    <source>
        <dbReference type="ARBA" id="ARBA00023049"/>
    </source>
</evidence>
<organism evidence="16 17">
    <name type="scientific">Podospora appendiculata</name>
    <dbReference type="NCBI Taxonomy" id="314037"/>
    <lineage>
        <taxon>Eukaryota</taxon>
        <taxon>Fungi</taxon>
        <taxon>Dikarya</taxon>
        <taxon>Ascomycota</taxon>
        <taxon>Pezizomycotina</taxon>
        <taxon>Sordariomycetes</taxon>
        <taxon>Sordariomycetidae</taxon>
        <taxon>Sordariales</taxon>
        <taxon>Podosporaceae</taxon>
        <taxon>Podospora</taxon>
    </lineage>
</organism>
<sequence>MAPVRDPNTLSNYDAWRTRHTTATLQVDFAGKCLRGNVVIELESQTDKASTEIVLDSSYVAVSDIKCNSAPSKWEVKARQGANGSPVHIAVPEGAAKGDIVKLHIELATTDKCTALQWLNPAQTSNKKAPFMFSQAQAIHARSLFPCQDTPDVKSTYDFNITSPYVVVASGVPVPQPAEEIGKGKTYRFQQKVPIPSYLFALASGDIVTAPIGKRSCVATGPNELKESQWEFEDDMDNFMEAAEKIVFPYAWGEYNVLVLPPSFPYGGMENPVFTFATPTVVSGDRQNIDVIAHELSHSWSGNLVTSCSWEHFWLNEGWTMYLERRIIASVHGSDAHFHFSAIRGWSALEDAIKEYGENHEFTKLCISHKGIDPDDAFSTVPYEKGFHFVYYLDRLVGRQNFDKFIPFYFGKWANKSLDSYEFKDTFLEFFSAPEYSSLKDKISSIDWEGRFHTPGLPPKPEFDTSLVDVCYELAEKWKSKGFTPSSSDTSSWTGNQISVFLDGVQSFDEPLSVGQSQALGKTYGLLDSKNVELKSAYYQIAMRAKDSSAYQGVAELLGQVGRMKFVRPLYRNLNKVDRELALATFEKYRDFYHPICRQMVEKDLGVAEAK</sequence>
<protein>
    <recommendedName>
        <fullName evidence="14">Leukotriene A(4) hydrolase</fullName>
        <shortName evidence="14">LTA-4 hydrolase</shortName>
        <ecNumber evidence="14">3.3.2.10</ecNumber>
        <ecNumber evidence="14">3.4.11.-</ecNumber>
    </recommendedName>
</protein>
<keyword evidence="10" id="KW-0539">Nucleus</keyword>
<dbReference type="EC" id="3.3.2.10" evidence="14"/>
<dbReference type="FunFam" id="2.60.40.1730:FF:000004">
    <property type="entry name" value="Leukotriene A(4) hydrolase"/>
    <property type="match status" value="1"/>
</dbReference>
<feature type="binding site" evidence="12">
    <location>
        <begin position="265"/>
        <end position="270"/>
    </location>
    <ligand>
        <name>a peptide</name>
        <dbReference type="ChEBI" id="CHEBI:60466"/>
    </ligand>
</feature>
<evidence type="ECO:0000256" key="2">
    <source>
        <dbReference type="ARBA" id="ARBA00004496"/>
    </source>
</evidence>
<dbReference type="PANTHER" id="PTHR45726">
    <property type="entry name" value="LEUKOTRIENE A-4 HYDROLASE"/>
    <property type="match status" value="1"/>
</dbReference>
<dbReference type="PANTHER" id="PTHR45726:SF3">
    <property type="entry name" value="LEUKOTRIENE A-4 HYDROLASE"/>
    <property type="match status" value="1"/>
</dbReference>
<feature type="domain" description="Peptidase M1 leukotriene A4 hydrolase/aminopeptidase C-terminal" evidence="15">
    <location>
        <begin position="466"/>
        <end position="605"/>
    </location>
</feature>
<evidence type="ECO:0000256" key="1">
    <source>
        <dbReference type="ARBA" id="ARBA00004123"/>
    </source>
</evidence>
<evidence type="ECO:0000256" key="10">
    <source>
        <dbReference type="ARBA" id="ARBA00023242"/>
    </source>
</evidence>
<feature type="binding site" evidence="12">
    <location>
        <begin position="563"/>
        <end position="565"/>
    </location>
    <ligand>
        <name>a peptide</name>
        <dbReference type="ChEBI" id="CHEBI:60466"/>
    </ligand>
</feature>
<dbReference type="InterPro" id="IPR012777">
    <property type="entry name" value="LTA4H"/>
</dbReference>
<evidence type="ECO:0000256" key="4">
    <source>
        <dbReference type="ARBA" id="ARBA00022490"/>
    </source>
</evidence>
<dbReference type="FunFam" id="1.10.390.10:FF:000009">
    <property type="entry name" value="Leukotriene A(4) hydrolase"/>
    <property type="match status" value="1"/>
</dbReference>
<dbReference type="Gene3D" id="1.10.390.10">
    <property type="entry name" value="Neutral Protease Domain 2"/>
    <property type="match status" value="1"/>
</dbReference>
<keyword evidence="6 13" id="KW-0479">Metal-binding</keyword>
<dbReference type="EMBL" id="JAULSO010000003">
    <property type="protein sequence ID" value="KAK3685407.1"/>
    <property type="molecule type" value="Genomic_DNA"/>
</dbReference>
<feature type="binding site" evidence="13">
    <location>
        <position position="298"/>
    </location>
    <ligand>
        <name>Zn(2+)</name>
        <dbReference type="ChEBI" id="CHEBI:29105"/>
        <note>catalytic</note>
    </ligand>
</feature>
<dbReference type="Gene3D" id="3.30.2010.30">
    <property type="match status" value="1"/>
</dbReference>
<comment type="subcellular location">
    <subcellularLocation>
        <location evidence="2 14">Cytoplasm</location>
    </subcellularLocation>
    <subcellularLocation>
        <location evidence="1">Nucleus</location>
    </subcellularLocation>
</comment>
<evidence type="ECO:0000256" key="14">
    <source>
        <dbReference type="RuleBase" id="RU361141"/>
    </source>
</evidence>
<evidence type="ECO:0000259" key="15">
    <source>
        <dbReference type="SMART" id="SM01263"/>
    </source>
</evidence>
<feature type="binding site" evidence="13">
    <location>
        <position position="294"/>
    </location>
    <ligand>
        <name>Zn(2+)</name>
        <dbReference type="ChEBI" id="CHEBI:29105"/>
        <note>catalytic</note>
    </ligand>
</feature>
<dbReference type="Pfam" id="PF09127">
    <property type="entry name" value="Leuk-A4-hydro_C"/>
    <property type="match status" value="1"/>
</dbReference>
<dbReference type="SUPFAM" id="SSF55486">
    <property type="entry name" value="Metalloproteases ('zincins'), catalytic domain"/>
    <property type="match status" value="1"/>
</dbReference>
<accession>A0AAE0X5L0</accession>
<keyword evidence="5 14" id="KW-0645">Protease</keyword>
<dbReference type="PRINTS" id="PR00756">
    <property type="entry name" value="ALADIPTASE"/>
</dbReference>
<reference evidence="16" key="2">
    <citation type="submission" date="2023-06" db="EMBL/GenBank/DDBJ databases">
        <authorList>
            <consortium name="Lawrence Berkeley National Laboratory"/>
            <person name="Haridas S."/>
            <person name="Hensen N."/>
            <person name="Bonometti L."/>
            <person name="Westerberg I."/>
            <person name="Brannstrom I.O."/>
            <person name="Guillou S."/>
            <person name="Cros-Aarteil S."/>
            <person name="Calhoun S."/>
            <person name="Kuo A."/>
            <person name="Mondo S."/>
            <person name="Pangilinan J."/>
            <person name="Riley R."/>
            <person name="Labutti K."/>
            <person name="Andreopoulos B."/>
            <person name="Lipzen A."/>
            <person name="Chen C."/>
            <person name="Yanf M."/>
            <person name="Daum C."/>
            <person name="Ng V."/>
            <person name="Clum A."/>
            <person name="Steindorff A."/>
            <person name="Ohm R."/>
            <person name="Martin F."/>
            <person name="Silar P."/>
            <person name="Natvig D."/>
            <person name="Lalanne C."/>
            <person name="Gautier V."/>
            <person name="Ament-Velasquez S.L."/>
            <person name="Kruys A."/>
            <person name="Hutchinson M.I."/>
            <person name="Powell A.J."/>
            <person name="Barry K."/>
            <person name="Miller A.N."/>
            <person name="Grigoriev I.V."/>
            <person name="Debuchy R."/>
            <person name="Gladieux P."/>
            <person name="Thoren M.H."/>
            <person name="Johannesson H."/>
        </authorList>
    </citation>
    <scope>NUCLEOTIDE SEQUENCE</scope>
    <source>
        <strain evidence="16">CBS 314.62</strain>
    </source>
</reference>
<dbReference type="EC" id="3.4.11.-" evidence="14"/>
<dbReference type="AlphaFoldDB" id="A0AAE0X5L0"/>
<evidence type="ECO:0000256" key="13">
    <source>
        <dbReference type="PIRSR" id="PIRSR612777-3"/>
    </source>
</evidence>
<gene>
    <name evidence="16" type="ORF">B0T22DRAFT_500304</name>
</gene>
<keyword evidence="8 13" id="KW-0862">Zinc</keyword>
<dbReference type="InterPro" id="IPR015211">
    <property type="entry name" value="Peptidase_M1_C"/>
</dbReference>
<proteinExistence type="inferred from homology"/>
<feature type="active site" description="Proton acceptor" evidence="11">
    <location>
        <position position="295"/>
    </location>
</feature>
<evidence type="ECO:0000256" key="8">
    <source>
        <dbReference type="ARBA" id="ARBA00022833"/>
    </source>
</evidence>
<dbReference type="InterPro" id="IPR001930">
    <property type="entry name" value="Peptidase_M1"/>
</dbReference>
<dbReference type="GO" id="GO:0008237">
    <property type="term" value="F:metallopeptidase activity"/>
    <property type="evidence" value="ECO:0007669"/>
    <property type="project" value="UniProtKB-KW"/>
</dbReference>
<comment type="similarity">
    <text evidence="3 14">Belongs to the peptidase M1 family.</text>
</comment>
<dbReference type="Gene3D" id="2.60.40.1730">
    <property type="entry name" value="tricorn interacting facor f3 domain"/>
    <property type="match status" value="1"/>
</dbReference>
<dbReference type="NCBIfam" id="TIGR02411">
    <property type="entry name" value="leuko_A4_hydro"/>
    <property type="match status" value="1"/>
</dbReference>
<dbReference type="GO" id="GO:0004177">
    <property type="term" value="F:aminopeptidase activity"/>
    <property type="evidence" value="ECO:0007669"/>
    <property type="project" value="TreeGrafter"/>
</dbReference>